<dbReference type="EMBL" id="CM042023">
    <property type="protein sequence ID" value="KAI3812926.1"/>
    <property type="molecule type" value="Genomic_DNA"/>
</dbReference>
<name>A0ACB9IZP5_9ASTR</name>
<reference evidence="1 2" key="2">
    <citation type="journal article" date="2022" name="Mol. Ecol. Resour.">
        <title>The genomes of chicory, endive, great burdock and yacon provide insights into Asteraceae paleo-polyploidization history and plant inulin production.</title>
        <authorList>
            <person name="Fan W."/>
            <person name="Wang S."/>
            <person name="Wang H."/>
            <person name="Wang A."/>
            <person name="Jiang F."/>
            <person name="Liu H."/>
            <person name="Zhao H."/>
            <person name="Xu D."/>
            <person name="Zhang Y."/>
        </authorList>
    </citation>
    <scope>NUCLEOTIDE SEQUENCE [LARGE SCALE GENOMIC DNA]</scope>
    <source>
        <strain evidence="2">cv. Yunnan</strain>
        <tissue evidence="1">Leaves</tissue>
    </source>
</reference>
<proteinExistence type="predicted"/>
<sequence length="669" mass="76319">MAHLSEFKDKSDVSKVKVPQACRNDGWFSVKTDLYVELGSNDRLRSLFDQVLAYFLKGVSINKDVIWGFPPRLSDGVEADLFTLFWVVRKIGDYELVSKNGMWEFVAEECGLDITHVASLKLIYIKYLKELDQWLTHGGFKDVELDNGDLGVLQKLDSLFHELKGCKYSLSRVGLSDKKGKCVVIESSDNGGTEERGFSRINNVNENDGLGFDMAKTEMGVSRINNADEKDEKFGSSDEKRSEFKKMDVSMIKDDDDKRFVLCPIDVLSVRSGINEHTDTSDNNNNSAILAKTIDKNAVSSKKRRKEESVSLSKMLNWVAKAARNPHDVMIGSIPNSSKWHKYKGNEVWKQVLLLKETLFAKRNVDSGNKVYGSQKKRHMMHPSMYEDDKIPFHLSSKRMRCSQRVSSVKSCSCPGCTSCSSSRNKRVKKTPQILETVEIQDDPCEDQETESVNVGAEVPEWTGFVYESDPKWLGTRMWPPPEDKNGKHEADRVVIGKGRQSSCTCLIPRSADCVRFHIAENRTKVKHTLGQLFYKWKFHHMGEEAALSSWSLEEETEFKSLVIKARQELTDKSKSRHEIMSNFWRRASESIPSKTKGVLVSYYFNVFVLRRRSYQNRVMPENIDSDDDEQEVGHEKIDALSIKCSKNTPCKNQELRIMNLDGMDSVHL</sequence>
<evidence type="ECO:0000313" key="2">
    <source>
        <dbReference type="Proteomes" id="UP001056120"/>
    </source>
</evidence>
<keyword evidence="2" id="KW-1185">Reference proteome</keyword>
<protein>
    <submittedName>
        <fullName evidence="1">Uncharacterized protein</fullName>
    </submittedName>
</protein>
<gene>
    <name evidence="1" type="ORF">L1987_17639</name>
</gene>
<reference evidence="2" key="1">
    <citation type="journal article" date="2022" name="Mol. Ecol. Resour.">
        <title>The genomes of chicory, endive, great burdock and yacon provide insights into Asteraceae palaeo-polyploidization history and plant inulin production.</title>
        <authorList>
            <person name="Fan W."/>
            <person name="Wang S."/>
            <person name="Wang H."/>
            <person name="Wang A."/>
            <person name="Jiang F."/>
            <person name="Liu H."/>
            <person name="Zhao H."/>
            <person name="Xu D."/>
            <person name="Zhang Y."/>
        </authorList>
    </citation>
    <scope>NUCLEOTIDE SEQUENCE [LARGE SCALE GENOMIC DNA]</scope>
    <source>
        <strain evidence="2">cv. Yunnan</strain>
    </source>
</reference>
<dbReference type="Proteomes" id="UP001056120">
    <property type="component" value="Linkage Group LG06"/>
</dbReference>
<accession>A0ACB9IZP5</accession>
<organism evidence="1 2">
    <name type="scientific">Smallanthus sonchifolius</name>
    <dbReference type="NCBI Taxonomy" id="185202"/>
    <lineage>
        <taxon>Eukaryota</taxon>
        <taxon>Viridiplantae</taxon>
        <taxon>Streptophyta</taxon>
        <taxon>Embryophyta</taxon>
        <taxon>Tracheophyta</taxon>
        <taxon>Spermatophyta</taxon>
        <taxon>Magnoliopsida</taxon>
        <taxon>eudicotyledons</taxon>
        <taxon>Gunneridae</taxon>
        <taxon>Pentapetalae</taxon>
        <taxon>asterids</taxon>
        <taxon>campanulids</taxon>
        <taxon>Asterales</taxon>
        <taxon>Asteraceae</taxon>
        <taxon>Asteroideae</taxon>
        <taxon>Heliantheae alliance</taxon>
        <taxon>Millerieae</taxon>
        <taxon>Smallanthus</taxon>
    </lineage>
</organism>
<evidence type="ECO:0000313" key="1">
    <source>
        <dbReference type="EMBL" id="KAI3812926.1"/>
    </source>
</evidence>
<comment type="caution">
    <text evidence="1">The sequence shown here is derived from an EMBL/GenBank/DDBJ whole genome shotgun (WGS) entry which is preliminary data.</text>
</comment>